<dbReference type="Proteomes" id="UP000587070">
    <property type="component" value="Unassembled WGS sequence"/>
</dbReference>
<evidence type="ECO:0000313" key="2">
    <source>
        <dbReference type="EMBL" id="MBB4248259.1"/>
    </source>
</evidence>
<dbReference type="OrthoDB" id="5508986at2"/>
<sequence>MKKSASILAIAAFAAFAAIIPAAPAIASPATDALSGCLADNTTGRDRKDLARWIFLAMSAHPEIRNISNVSQAQRDEINRGMGNIITKLLTERCPSQARIAMEREGSGALQTAFGVVGQLAMQELMSNPEVTASVGEYVKYIDQNKMNAVFNKK</sequence>
<accession>A0A840GJB2</accession>
<gene>
    <name evidence="2" type="ORF">GGD90_002651</name>
</gene>
<evidence type="ECO:0000256" key="1">
    <source>
        <dbReference type="SAM" id="SignalP"/>
    </source>
</evidence>
<name>A0A840GJB2_RHOTE</name>
<comment type="caution">
    <text evidence="2">The sequence shown here is derived from an EMBL/GenBank/DDBJ whole genome shotgun (WGS) entry which is preliminary data.</text>
</comment>
<feature type="signal peptide" evidence="1">
    <location>
        <begin position="1"/>
        <end position="27"/>
    </location>
</feature>
<organism evidence="2 3">
    <name type="scientific">Rhodocyclus tenuis</name>
    <name type="common">Rhodospirillum tenue</name>
    <dbReference type="NCBI Taxonomy" id="1066"/>
    <lineage>
        <taxon>Bacteria</taxon>
        <taxon>Pseudomonadati</taxon>
        <taxon>Pseudomonadota</taxon>
        <taxon>Betaproteobacteria</taxon>
        <taxon>Rhodocyclales</taxon>
        <taxon>Rhodocyclaceae</taxon>
        <taxon>Rhodocyclus</taxon>
    </lineage>
</organism>
<protein>
    <submittedName>
        <fullName evidence="2">Uncharacterized protein</fullName>
    </submittedName>
</protein>
<keyword evidence="1" id="KW-0732">Signal</keyword>
<feature type="chain" id="PRO_5032361405" evidence="1">
    <location>
        <begin position="28"/>
        <end position="154"/>
    </location>
</feature>
<dbReference type="RefSeq" id="WP_153117482.1">
    <property type="nucleotide sequence ID" value="NZ_JACIGE010000010.1"/>
</dbReference>
<dbReference type="EMBL" id="JACIGE010000010">
    <property type="protein sequence ID" value="MBB4248259.1"/>
    <property type="molecule type" value="Genomic_DNA"/>
</dbReference>
<proteinExistence type="predicted"/>
<evidence type="ECO:0000313" key="3">
    <source>
        <dbReference type="Proteomes" id="UP000587070"/>
    </source>
</evidence>
<dbReference type="AlphaFoldDB" id="A0A840GJB2"/>
<keyword evidence="3" id="KW-1185">Reference proteome</keyword>
<reference evidence="2 3" key="1">
    <citation type="submission" date="2020-08" db="EMBL/GenBank/DDBJ databases">
        <title>Genome sequencing of Purple Non-Sulfur Bacteria from various extreme environments.</title>
        <authorList>
            <person name="Mayer M."/>
        </authorList>
    </citation>
    <scope>NUCLEOTIDE SEQUENCE [LARGE SCALE GENOMIC DNA]</scope>
    <source>
        <strain evidence="2 3">2761</strain>
    </source>
</reference>